<dbReference type="Pfam" id="PF13098">
    <property type="entry name" value="Thioredoxin_2"/>
    <property type="match status" value="1"/>
</dbReference>
<dbReference type="InterPro" id="IPR013766">
    <property type="entry name" value="Thioredoxin_domain"/>
</dbReference>
<dbReference type="STRING" id="1134435.AC731_002720"/>
<dbReference type="EMBL" id="CP014646">
    <property type="protein sequence ID" value="AMO35948.1"/>
    <property type="molecule type" value="Genomic_DNA"/>
</dbReference>
<sequence>MALLLGAMLVPQHAKSQAVRDPGQHFFQTSFGDLRAELETARGEGKRGILLVFELDECPYCKRMHDTVINQVAVQDAFREHFNIIRIESDSLDEIVSPSGQTLTERDYARLSKAYGTPYSIALSVDGTELARLPGAPINADEYLLFADYAASGAATSGSFSHYKARRRGEK</sequence>
<dbReference type="InterPro" id="IPR036249">
    <property type="entry name" value="Thioredoxin-like_sf"/>
</dbReference>
<dbReference type="Gene3D" id="3.40.30.10">
    <property type="entry name" value="Glutaredoxin"/>
    <property type="match status" value="1"/>
</dbReference>
<proteinExistence type="predicted"/>
<feature type="domain" description="Thioredoxin" evidence="1">
    <location>
        <begin position="3"/>
        <end position="152"/>
    </location>
</feature>
<evidence type="ECO:0000259" key="1">
    <source>
        <dbReference type="PROSITE" id="PS51352"/>
    </source>
</evidence>
<keyword evidence="3" id="KW-1185">Reference proteome</keyword>
<dbReference type="Proteomes" id="UP000036902">
    <property type="component" value="Chromosome"/>
</dbReference>
<dbReference type="InterPro" id="IPR012336">
    <property type="entry name" value="Thioredoxin-like_fold"/>
</dbReference>
<dbReference type="PROSITE" id="PS51352">
    <property type="entry name" value="THIOREDOXIN_2"/>
    <property type="match status" value="1"/>
</dbReference>
<name>A0A140IDX3_9RHOO</name>
<reference evidence="3" key="1">
    <citation type="submission" date="2016-03" db="EMBL/GenBank/DDBJ databases">
        <authorList>
            <person name="Ma C."/>
            <person name="Zhou S."/>
            <person name="Yang G."/>
        </authorList>
    </citation>
    <scope>NUCLEOTIDE SEQUENCE [LARGE SCALE GENOMIC DNA]</scope>
    <source>
        <strain evidence="3">SgZ-1</strain>
    </source>
</reference>
<evidence type="ECO:0000313" key="2">
    <source>
        <dbReference type="EMBL" id="AMO35948.1"/>
    </source>
</evidence>
<dbReference type="RefSeq" id="WP_048709087.1">
    <property type="nucleotide sequence ID" value="NZ_CP014646.1"/>
</dbReference>
<gene>
    <name evidence="2" type="ORF">AC731_002720</name>
</gene>
<dbReference type="KEGG" id="thu:AC731_002720"/>
<accession>A0A140IDX3</accession>
<protein>
    <recommendedName>
        <fullName evidence="1">Thioredoxin domain-containing protein</fullName>
    </recommendedName>
</protein>
<dbReference type="SUPFAM" id="SSF52833">
    <property type="entry name" value="Thioredoxin-like"/>
    <property type="match status" value="1"/>
</dbReference>
<organism evidence="2 3">
    <name type="scientific">Thauera humireducens</name>
    <dbReference type="NCBI Taxonomy" id="1134435"/>
    <lineage>
        <taxon>Bacteria</taxon>
        <taxon>Pseudomonadati</taxon>
        <taxon>Pseudomonadota</taxon>
        <taxon>Betaproteobacteria</taxon>
        <taxon>Rhodocyclales</taxon>
        <taxon>Zoogloeaceae</taxon>
        <taxon>Thauera</taxon>
    </lineage>
</organism>
<dbReference type="AlphaFoldDB" id="A0A140IDX3"/>
<evidence type="ECO:0000313" key="3">
    <source>
        <dbReference type="Proteomes" id="UP000036902"/>
    </source>
</evidence>